<protein>
    <recommendedName>
        <fullName evidence="6">DOMON domain-containing protein</fullName>
    </recommendedName>
</protein>
<proteinExistence type="inferred from homology"/>
<dbReference type="PANTHER" id="PTHR10157">
    <property type="entry name" value="DOPAMINE BETA HYDROXYLASE RELATED"/>
    <property type="match status" value="1"/>
</dbReference>
<dbReference type="InterPro" id="IPR008977">
    <property type="entry name" value="PHM/PNGase_F_dom_sf"/>
</dbReference>
<dbReference type="Gene3D" id="2.60.120.230">
    <property type="match status" value="1"/>
</dbReference>
<dbReference type="Pfam" id="PF03351">
    <property type="entry name" value="DOMON"/>
    <property type="match status" value="1"/>
</dbReference>
<comment type="similarity">
    <text evidence="1">Belongs to the copper type II ascorbate-dependent monooxygenase family.</text>
</comment>
<dbReference type="Pfam" id="PF03712">
    <property type="entry name" value="Cu2_monoox_C"/>
    <property type="match status" value="1"/>
</dbReference>
<dbReference type="SMART" id="SM00664">
    <property type="entry name" value="DoH"/>
    <property type="match status" value="1"/>
</dbReference>
<feature type="domain" description="DOMON" evidence="6">
    <location>
        <begin position="46"/>
        <end position="165"/>
    </location>
</feature>
<keyword evidence="8" id="KW-1185">Reference proteome</keyword>
<dbReference type="GO" id="GO:0004500">
    <property type="term" value="F:dopamine beta-monooxygenase activity"/>
    <property type="evidence" value="ECO:0007669"/>
    <property type="project" value="InterPro"/>
</dbReference>
<dbReference type="PROSITE" id="PS50836">
    <property type="entry name" value="DOMON"/>
    <property type="match status" value="1"/>
</dbReference>
<evidence type="ECO:0000256" key="2">
    <source>
        <dbReference type="ARBA" id="ARBA00023157"/>
    </source>
</evidence>
<keyword evidence="2" id="KW-1015">Disulfide bond</keyword>
<keyword evidence="5" id="KW-0732">Signal</keyword>
<feature type="transmembrane region" description="Helical" evidence="4">
    <location>
        <begin position="568"/>
        <end position="589"/>
    </location>
</feature>
<dbReference type="Pfam" id="PF01082">
    <property type="entry name" value="Cu2_monooxygen"/>
    <property type="match status" value="1"/>
</dbReference>
<evidence type="ECO:0000256" key="4">
    <source>
        <dbReference type="SAM" id="Phobius"/>
    </source>
</evidence>
<dbReference type="InterPro" id="IPR005018">
    <property type="entry name" value="DOMON_domain"/>
</dbReference>
<feature type="chain" id="PRO_5035264129" description="DOMON domain-containing protein" evidence="5">
    <location>
        <begin position="27"/>
        <end position="615"/>
    </location>
</feature>
<dbReference type="SUPFAM" id="SSF49742">
    <property type="entry name" value="PHM/PNGase F"/>
    <property type="match status" value="2"/>
</dbReference>
<dbReference type="PANTHER" id="PTHR10157:SF23">
    <property type="entry name" value="MOXD1 HOMOLOG 1"/>
    <property type="match status" value="1"/>
</dbReference>
<dbReference type="Proteomes" id="UP000747399">
    <property type="component" value="Unassembled WGS sequence"/>
</dbReference>
<evidence type="ECO:0000256" key="5">
    <source>
        <dbReference type="SAM" id="SignalP"/>
    </source>
</evidence>
<evidence type="ECO:0000259" key="6">
    <source>
        <dbReference type="PROSITE" id="PS50836"/>
    </source>
</evidence>
<keyword evidence="4" id="KW-1133">Transmembrane helix</keyword>
<keyword evidence="3" id="KW-0325">Glycoprotein</keyword>
<dbReference type="CDD" id="cd09631">
    <property type="entry name" value="DOMON_DOH"/>
    <property type="match status" value="1"/>
</dbReference>
<keyword evidence="4" id="KW-0812">Transmembrane</keyword>
<keyword evidence="4" id="KW-0472">Membrane</keyword>
<dbReference type="InterPro" id="IPR014784">
    <property type="entry name" value="Cu2_ascorb_mOase-like_C"/>
</dbReference>
<sequence>MAHLLREACVVGVLAAIVLLSGSADAAKCYQFMSMNDYPNCVQLDSNLVLYWRTTDNQSLELVPDGDGYMTWIAIGISEAGMKGVDFNVAYLPTQGSSWLITDYFTTNYTEPTYDEQQDAQLLEMPVFDKDNHTLAVIQRPLDSCDKEDTPIFADVERSIIWAYDWVTVWDKAKSSLADYTRGILTGVRLYTMTNSSIANGTQMASVRVAMPNYPVPTTPYSAACVNLALPNATPYHVVQYQGFNMTQLVVRLMGYVCAAGVVTPQPLGVPYDCTAGTLLLPALPGALPMGCEKLAFVWVPGAEAFQAPPEAGFLIGAGGSTTMVLQVVYWNLAGVVGKTDSSGFDLMYTPVLRNASLGVLTVGNTDMRIPANNDSFTALPNICPAGCTAKRVLAPVTLVSNFFVMGNLGAAVLTRHIRNGSAIMPVGRINYWDKGYPSFQTVFPESRMLLPNDTLISVCSYNSTGVKTGTFFGFQNGSELCFNYITFYPATAMPDLDYCVARTRDNVTSCSTRTTLTQYAQKATNDTYWNGNRVQVGAMNITYYKSQQCQLHDAIDVTPKRKPNTKAAIASIVLVPIVLVLVGVIIWTKFSKQEEMERLLEQARVEGIDPMPLS</sequence>
<evidence type="ECO:0000256" key="3">
    <source>
        <dbReference type="ARBA" id="ARBA00023180"/>
    </source>
</evidence>
<gene>
    <name evidence="7" type="ORF">Vafri_6031</name>
</gene>
<evidence type="ECO:0000256" key="1">
    <source>
        <dbReference type="ARBA" id="ARBA00010676"/>
    </source>
</evidence>
<evidence type="ECO:0000313" key="7">
    <source>
        <dbReference type="EMBL" id="GIL49802.1"/>
    </source>
</evidence>
<dbReference type="EMBL" id="BNCO01000008">
    <property type="protein sequence ID" value="GIL49802.1"/>
    <property type="molecule type" value="Genomic_DNA"/>
</dbReference>
<dbReference type="InterPro" id="IPR036939">
    <property type="entry name" value="Cu2_ascorb_mOase_N_sf"/>
</dbReference>
<dbReference type="InterPro" id="IPR024548">
    <property type="entry name" value="Cu2_monoox_C"/>
</dbReference>
<organism evidence="7 8">
    <name type="scientific">Volvox africanus</name>
    <dbReference type="NCBI Taxonomy" id="51714"/>
    <lineage>
        <taxon>Eukaryota</taxon>
        <taxon>Viridiplantae</taxon>
        <taxon>Chlorophyta</taxon>
        <taxon>core chlorophytes</taxon>
        <taxon>Chlorophyceae</taxon>
        <taxon>CS clade</taxon>
        <taxon>Chlamydomonadales</taxon>
        <taxon>Volvocaceae</taxon>
        <taxon>Volvox</taxon>
    </lineage>
</organism>
<dbReference type="InterPro" id="IPR000323">
    <property type="entry name" value="Cu2_ascorb_mOase_N"/>
</dbReference>
<dbReference type="GO" id="GO:0005507">
    <property type="term" value="F:copper ion binding"/>
    <property type="evidence" value="ECO:0007669"/>
    <property type="project" value="InterPro"/>
</dbReference>
<name>A0A8J4AXC3_9CHLO</name>
<reference evidence="7" key="1">
    <citation type="journal article" date="2021" name="Proc. Natl. Acad. Sci. U.S.A.">
        <title>Three genomes in the algal genus Volvox reveal the fate of a haploid sex-determining region after a transition to homothallism.</title>
        <authorList>
            <person name="Yamamoto K."/>
            <person name="Hamaji T."/>
            <person name="Kawai-Toyooka H."/>
            <person name="Matsuzaki R."/>
            <person name="Takahashi F."/>
            <person name="Nishimura Y."/>
            <person name="Kawachi M."/>
            <person name="Noguchi H."/>
            <person name="Minakuchi Y."/>
            <person name="Umen J.G."/>
            <person name="Toyoda A."/>
            <person name="Nozaki H."/>
        </authorList>
    </citation>
    <scope>NUCLEOTIDE SEQUENCE</scope>
    <source>
        <strain evidence="7">NIES-3780</strain>
    </source>
</reference>
<comment type="caution">
    <text evidence="7">The sequence shown here is derived from an EMBL/GenBank/DDBJ whole genome shotgun (WGS) entry which is preliminary data.</text>
</comment>
<evidence type="ECO:0000313" key="8">
    <source>
        <dbReference type="Proteomes" id="UP000747399"/>
    </source>
</evidence>
<feature type="signal peptide" evidence="5">
    <location>
        <begin position="1"/>
        <end position="26"/>
    </location>
</feature>
<dbReference type="AlphaFoldDB" id="A0A8J4AXC3"/>
<dbReference type="InterPro" id="IPR000945">
    <property type="entry name" value="DBH-like"/>
</dbReference>
<dbReference type="InterPro" id="IPR045266">
    <property type="entry name" value="DOH_DOMON"/>
</dbReference>
<dbReference type="Gene3D" id="2.60.120.310">
    <property type="entry name" value="Copper type II, ascorbate-dependent monooxygenase, N-terminal domain"/>
    <property type="match status" value="1"/>
</dbReference>
<accession>A0A8J4AXC3</accession>